<dbReference type="InterPro" id="IPR011009">
    <property type="entry name" value="Kinase-like_dom_sf"/>
</dbReference>
<dbReference type="InterPro" id="IPR050108">
    <property type="entry name" value="CDK"/>
</dbReference>
<evidence type="ECO:0000256" key="6">
    <source>
        <dbReference type="ARBA" id="ARBA00022840"/>
    </source>
</evidence>
<evidence type="ECO:0000256" key="7">
    <source>
        <dbReference type="PROSITE-ProRule" id="PRU10141"/>
    </source>
</evidence>
<dbReference type="PROSITE" id="PS00107">
    <property type="entry name" value="PROTEIN_KINASE_ATP"/>
    <property type="match status" value="1"/>
</dbReference>
<dbReference type="Proteomes" id="UP000192578">
    <property type="component" value="Unassembled WGS sequence"/>
</dbReference>
<dbReference type="AlphaFoldDB" id="A0A1W0WTC4"/>
<dbReference type="SUPFAM" id="SSF56112">
    <property type="entry name" value="Protein kinase-like (PK-like)"/>
    <property type="match status" value="1"/>
</dbReference>
<name>A0A1W0WTC4_HYPEX</name>
<evidence type="ECO:0000256" key="9">
    <source>
        <dbReference type="SAM" id="MobiDB-lite"/>
    </source>
</evidence>
<dbReference type="PANTHER" id="PTHR24056">
    <property type="entry name" value="CELL DIVISION PROTEIN KINASE"/>
    <property type="match status" value="1"/>
</dbReference>
<evidence type="ECO:0000256" key="2">
    <source>
        <dbReference type="ARBA" id="ARBA00022527"/>
    </source>
</evidence>
<dbReference type="InterPro" id="IPR008271">
    <property type="entry name" value="Ser/Thr_kinase_AS"/>
</dbReference>
<feature type="compositionally biased region" description="Low complexity" evidence="9">
    <location>
        <begin position="394"/>
        <end position="405"/>
    </location>
</feature>
<dbReference type="Pfam" id="PF00069">
    <property type="entry name" value="Pkinase"/>
    <property type="match status" value="1"/>
</dbReference>
<dbReference type="SMART" id="SM00220">
    <property type="entry name" value="S_TKc"/>
    <property type="match status" value="1"/>
</dbReference>
<dbReference type="Gene3D" id="1.10.510.10">
    <property type="entry name" value="Transferase(Phosphotransferase) domain 1"/>
    <property type="match status" value="1"/>
</dbReference>
<keyword evidence="2 8" id="KW-0723">Serine/threonine-protein kinase</keyword>
<dbReference type="EMBL" id="MTYJ01000049">
    <property type="protein sequence ID" value="OQV18468.1"/>
    <property type="molecule type" value="Genomic_DNA"/>
</dbReference>
<keyword evidence="12" id="KW-1185">Reference proteome</keyword>
<keyword evidence="5 11" id="KW-0418">Kinase</keyword>
<accession>A0A1W0WTC4</accession>
<feature type="domain" description="Protein kinase" evidence="10">
    <location>
        <begin position="50"/>
        <end position="348"/>
    </location>
</feature>
<evidence type="ECO:0000256" key="4">
    <source>
        <dbReference type="ARBA" id="ARBA00022741"/>
    </source>
</evidence>
<evidence type="ECO:0000256" key="3">
    <source>
        <dbReference type="ARBA" id="ARBA00022679"/>
    </source>
</evidence>
<keyword evidence="3" id="KW-0808">Transferase</keyword>
<gene>
    <name evidence="11" type="ORF">BV898_07477</name>
</gene>
<evidence type="ECO:0000313" key="12">
    <source>
        <dbReference type="Proteomes" id="UP000192578"/>
    </source>
</evidence>
<dbReference type="InterPro" id="IPR017441">
    <property type="entry name" value="Protein_kinase_ATP_BS"/>
</dbReference>
<dbReference type="PANTHER" id="PTHR24056:SF538">
    <property type="entry name" value="SERINE_THREONINE-PROTEIN KINASE PRP4 HOMOLOG"/>
    <property type="match status" value="1"/>
</dbReference>
<dbReference type="GO" id="GO:0005524">
    <property type="term" value="F:ATP binding"/>
    <property type="evidence" value="ECO:0007669"/>
    <property type="project" value="UniProtKB-UniRule"/>
</dbReference>
<evidence type="ECO:0000256" key="1">
    <source>
        <dbReference type="ARBA" id="ARBA00006485"/>
    </source>
</evidence>
<dbReference type="PROSITE" id="PS50011">
    <property type="entry name" value="PROTEIN_KINASE_DOM"/>
    <property type="match status" value="1"/>
</dbReference>
<comment type="caution">
    <text evidence="11">The sequence shown here is derived from an EMBL/GenBank/DDBJ whole genome shotgun (WGS) entry which is preliminary data.</text>
</comment>
<reference evidence="12" key="1">
    <citation type="submission" date="2017-01" db="EMBL/GenBank/DDBJ databases">
        <title>Comparative genomics of anhydrobiosis in the tardigrade Hypsibius dujardini.</title>
        <authorList>
            <person name="Yoshida Y."/>
            <person name="Koutsovoulos G."/>
            <person name="Laetsch D."/>
            <person name="Stevens L."/>
            <person name="Kumar S."/>
            <person name="Horikawa D."/>
            <person name="Ishino K."/>
            <person name="Komine S."/>
            <person name="Tomita M."/>
            <person name="Blaxter M."/>
            <person name="Arakawa K."/>
        </authorList>
    </citation>
    <scope>NUCLEOTIDE SEQUENCE [LARGE SCALE GENOMIC DNA]</scope>
    <source>
        <strain evidence="12">Z151</strain>
    </source>
</reference>
<proteinExistence type="inferred from homology"/>
<dbReference type="OrthoDB" id="10485655at2759"/>
<organism evidence="11 12">
    <name type="scientific">Hypsibius exemplaris</name>
    <name type="common">Freshwater tardigrade</name>
    <dbReference type="NCBI Taxonomy" id="2072580"/>
    <lineage>
        <taxon>Eukaryota</taxon>
        <taxon>Metazoa</taxon>
        <taxon>Ecdysozoa</taxon>
        <taxon>Tardigrada</taxon>
        <taxon>Eutardigrada</taxon>
        <taxon>Parachela</taxon>
        <taxon>Hypsibioidea</taxon>
        <taxon>Hypsibiidae</taxon>
        <taxon>Hypsibius</taxon>
    </lineage>
</organism>
<sequence length="438" mass="49361">MATISKPDCCTTGNEQLLDRLAISENAPDEYSDRSLMDDSFYDGVDPSRFLKLDRLGEGQYATVYRAKSLTENNKIVAIKYLRLLTGPETLHLTGKTDLHEVEILSRLNHPNVVRFIDYFSEGRQKAVVLEYMDYSLDILLKDIPRYPVSLPQVIHYVGNILRGLAYLHGQKVTHRDLKPNNILVNKAGEVKIGDFGCSRRLEGDARYSRQFACRAYRPPEIILSTKVYNQTVDMWALGCIVAEFYKEGPLFFGASDIEQICKISKTLGSPKPEDYRKDQISGIHLNSFQYPRKSILEVIPTVHLVMATFMEHCLTYDIDVRWTSQAGLAYLMAEEKKYPPCLPHQLLTPLSQSARRSSKRKYFFDTDTSSSGGGSSDLMEAPNSDESNSNEVTTAAAATSASCSFQSPSPIRSVRDRRTFPQPNFSPATSARKKLCF</sequence>
<feature type="region of interest" description="Disordered" evidence="9">
    <location>
        <begin position="362"/>
        <end position="438"/>
    </location>
</feature>
<dbReference type="GO" id="GO:0005634">
    <property type="term" value="C:nucleus"/>
    <property type="evidence" value="ECO:0007669"/>
    <property type="project" value="TreeGrafter"/>
</dbReference>
<dbReference type="FunFam" id="1.10.510.10:FF:000624">
    <property type="entry name" value="Mitogen-activated protein kinase"/>
    <property type="match status" value="1"/>
</dbReference>
<feature type="binding site" evidence="7">
    <location>
        <position position="80"/>
    </location>
    <ligand>
        <name>ATP</name>
        <dbReference type="ChEBI" id="CHEBI:30616"/>
    </ligand>
</feature>
<keyword evidence="6 7" id="KW-0067">ATP-binding</keyword>
<evidence type="ECO:0000256" key="8">
    <source>
        <dbReference type="RuleBase" id="RU000304"/>
    </source>
</evidence>
<dbReference type="Gene3D" id="3.30.200.20">
    <property type="entry name" value="Phosphorylase Kinase, domain 1"/>
    <property type="match status" value="1"/>
</dbReference>
<evidence type="ECO:0000313" key="11">
    <source>
        <dbReference type="EMBL" id="OQV18468.1"/>
    </source>
</evidence>
<protein>
    <submittedName>
        <fullName evidence="11">Cyclin-dependent kinase D-1</fullName>
    </submittedName>
</protein>
<evidence type="ECO:0000259" key="10">
    <source>
        <dbReference type="PROSITE" id="PS50011"/>
    </source>
</evidence>
<dbReference type="InterPro" id="IPR000719">
    <property type="entry name" value="Prot_kinase_dom"/>
</dbReference>
<evidence type="ECO:0000256" key="5">
    <source>
        <dbReference type="ARBA" id="ARBA00022777"/>
    </source>
</evidence>
<dbReference type="GO" id="GO:0004674">
    <property type="term" value="F:protein serine/threonine kinase activity"/>
    <property type="evidence" value="ECO:0007669"/>
    <property type="project" value="UniProtKB-KW"/>
</dbReference>
<dbReference type="PROSITE" id="PS00108">
    <property type="entry name" value="PROTEIN_KINASE_ST"/>
    <property type="match status" value="1"/>
</dbReference>
<comment type="similarity">
    <text evidence="1">Belongs to the protein kinase superfamily. CMGC Ser/Thr protein kinase family. CDC2/CDKX subfamily.</text>
</comment>
<keyword evidence="4 7" id="KW-0547">Nucleotide-binding</keyword>